<feature type="non-terminal residue" evidence="1">
    <location>
        <position position="10"/>
    </location>
</feature>
<sequence>ALSSGLPSAK</sequence>
<evidence type="ECO:0000313" key="1">
    <source>
        <dbReference type="EMBL" id="EDL80489.1"/>
    </source>
</evidence>
<protein>
    <submittedName>
        <fullName evidence="1">RCG30620</fullName>
    </submittedName>
</protein>
<feature type="non-terminal residue" evidence="1">
    <location>
        <position position="1"/>
    </location>
</feature>
<name>A6ISD5_RAT</name>
<accession>A6ISD5</accession>
<evidence type="ECO:0000313" key="2">
    <source>
        <dbReference type="Proteomes" id="UP000234681"/>
    </source>
</evidence>
<gene>
    <name evidence="1" type="ORF">rCG_30620</name>
</gene>
<dbReference type="Proteomes" id="UP000234681">
    <property type="component" value="Chromosome 5"/>
</dbReference>
<reference evidence="2" key="1">
    <citation type="submission" date="2005-09" db="EMBL/GenBank/DDBJ databases">
        <authorList>
            <person name="Mural R.J."/>
            <person name="Li P.W."/>
            <person name="Adams M.D."/>
            <person name="Amanatides P.G."/>
            <person name="Baden-Tillson H."/>
            <person name="Barnstead M."/>
            <person name="Chin S.H."/>
            <person name="Dew I."/>
            <person name="Evans C.A."/>
            <person name="Ferriera S."/>
            <person name="Flanigan M."/>
            <person name="Fosler C."/>
            <person name="Glodek A."/>
            <person name="Gu Z."/>
            <person name="Holt R.A."/>
            <person name="Jennings D."/>
            <person name="Kraft C.L."/>
            <person name="Lu F."/>
            <person name="Nguyen T."/>
            <person name="Nusskern D.R."/>
            <person name="Pfannkoch C.M."/>
            <person name="Sitter C."/>
            <person name="Sutton G.G."/>
            <person name="Venter J.C."/>
            <person name="Wang Z."/>
            <person name="Woodage T."/>
            <person name="Zheng X.H."/>
            <person name="Zhong F."/>
        </authorList>
    </citation>
    <scope>NUCLEOTIDE SEQUENCE [LARGE SCALE GENOMIC DNA]</scope>
    <source>
        <strain>BN</strain>
        <strain evidence="2">Sprague-Dawley</strain>
    </source>
</reference>
<proteinExistence type="predicted"/>
<dbReference type="EMBL" id="CH473968">
    <property type="protein sequence ID" value="EDL80489.1"/>
    <property type="molecule type" value="Genomic_DNA"/>
</dbReference>
<organism evidence="1 2">
    <name type="scientific">Rattus norvegicus</name>
    <name type="common">Rat</name>
    <dbReference type="NCBI Taxonomy" id="10116"/>
    <lineage>
        <taxon>Eukaryota</taxon>
        <taxon>Metazoa</taxon>
        <taxon>Chordata</taxon>
        <taxon>Craniata</taxon>
        <taxon>Vertebrata</taxon>
        <taxon>Euteleostomi</taxon>
        <taxon>Mammalia</taxon>
        <taxon>Eutheria</taxon>
        <taxon>Euarchontoglires</taxon>
        <taxon>Glires</taxon>
        <taxon>Rodentia</taxon>
        <taxon>Myomorpha</taxon>
        <taxon>Muroidea</taxon>
        <taxon>Muridae</taxon>
        <taxon>Murinae</taxon>
        <taxon>Rattus</taxon>
    </lineage>
</organism>